<accession>A0A7M1SRK5</accession>
<dbReference type="AlphaFoldDB" id="A0A7M1SRK5"/>
<dbReference type="SUPFAM" id="SSF52129">
    <property type="entry name" value="Caspase-like"/>
    <property type="match status" value="1"/>
</dbReference>
<feature type="domain" description="Peptidase C14 caspase" evidence="2">
    <location>
        <begin position="16"/>
        <end position="257"/>
    </location>
</feature>
<dbReference type="Gene3D" id="1.10.101.10">
    <property type="entry name" value="PGBD-like superfamily/PGBD"/>
    <property type="match status" value="2"/>
</dbReference>
<dbReference type="InterPro" id="IPR036366">
    <property type="entry name" value="PGBDSf"/>
</dbReference>
<dbReference type="InterPro" id="IPR029030">
    <property type="entry name" value="Caspase-like_dom_sf"/>
</dbReference>
<dbReference type="InterPro" id="IPR011600">
    <property type="entry name" value="Pept_C14_caspase"/>
</dbReference>
<organism evidence="4 5">
    <name type="scientific">Ruania alkalisoli</name>
    <dbReference type="NCBI Taxonomy" id="2779775"/>
    <lineage>
        <taxon>Bacteria</taxon>
        <taxon>Bacillati</taxon>
        <taxon>Actinomycetota</taxon>
        <taxon>Actinomycetes</taxon>
        <taxon>Micrococcales</taxon>
        <taxon>Ruaniaceae</taxon>
        <taxon>Ruania</taxon>
    </lineage>
</organism>
<dbReference type="Pfam" id="PF00656">
    <property type="entry name" value="Peptidase_C14"/>
    <property type="match status" value="1"/>
</dbReference>
<dbReference type="InterPro" id="IPR036365">
    <property type="entry name" value="PGBD-like_sf"/>
</dbReference>
<dbReference type="PANTHER" id="PTHR48104">
    <property type="entry name" value="METACASPASE-4"/>
    <property type="match status" value="1"/>
</dbReference>
<reference evidence="4 5" key="1">
    <citation type="submission" date="2020-10" db="EMBL/GenBank/DDBJ databases">
        <title>Haloactinobacterium sp. RN3S43, a bacterium isolated from saline soil.</title>
        <authorList>
            <person name="Sun J.-Q."/>
        </authorList>
    </citation>
    <scope>NUCLEOTIDE SEQUENCE [LARGE SCALE GENOMIC DNA]</scope>
    <source>
        <strain evidence="4 5">RN3S43</strain>
    </source>
</reference>
<feature type="region of interest" description="Disordered" evidence="1">
    <location>
        <begin position="364"/>
        <end position="408"/>
    </location>
</feature>
<dbReference type="SUPFAM" id="SSF47090">
    <property type="entry name" value="PGBD-like"/>
    <property type="match status" value="2"/>
</dbReference>
<feature type="compositionally biased region" description="Gly residues" evidence="1">
    <location>
        <begin position="387"/>
        <end position="399"/>
    </location>
</feature>
<dbReference type="Gene3D" id="3.40.50.1460">
    <property type="match status" value="1"/>
</dbReference>
<feature type="domain" description="Peptidoglycan binding-like" evidence="3">
    <location>
        <begin position="309"/>
        <end position="364"/>
    </location>
</feature>
<dbReference type="GO" id="GO:0004197">
    <property type="term" value="F:cysteine-type endopeptidase activity"/>
    <property type="evidence" value="ECO:0007669"/>
    <property type="project" value="InterPro"/>
</dbReference>
<feature type="region of interest" description="Disordered" evidence="1">
    <location>
        <begin position="281"/>
        <end position="301"/>
    </location>
</feature>
<gene>
    <name evidence="4" type="ORF">IM660_16460</name>
</gene>
<feature type="domain" description="Peptidoglycan binding-like" evidence="3">
    <location>
        <begin position="412"/>
        <end position="466"/>
    </location>
</feature>
<dbReference type="KEGG" id="halt:IM660_16460"/>
<protein>
    <submittedName>
        <fullName evidence="4">Peptidoglycan-binding protein</fullName>
    </submittedName>
</protein>
<dbReference type="InterPro" id="IPR002477">
    <property type="entry name" value="Peptidoglycan-bd-like"/>
</dbReference>
<evidence type="ECO:0000259" key="3">
    <source>
        <dbReference type="Pfam" id="PF01471"/>
    </source>
</evidence>
<dbReference type="EMBL" id="CP063169">
    <property type="protein sequence ID" value="QOR70186.1"/>
    <property type="molecule type" value="Genomic_DNA"/>
</dbReference>
<dbReference type="Pfam" id="PF01471">
    <property type="entry name" value="PG_binding_1"/>
    <property type="match status" value="2"/>
</dbReference>
<feature type="compositionally biased region" description="Low complexity" evidence="1">
    <location>
        <begin position="366"/>
        <end position="385"/>
    </location>
</feature>
<feature type="compositionally biased region" description="Gly residues" evidence="1">
    <location>
        <begin position="281"/>
        <end position="298"/>
    </location>
</feature>
<dbReference type="Proteomes" id="UP000593758">
    <property type="component" value="Chromosome"/>
</dbReference>
<keyword evidence="5" id="KW-1185">Reference proteome</keyword>
<proteinExistence type="predicted"/>
<evidence type="ECO:0000313" key="5">
    <source>
        <dbReference type="Proteomes" id="UP000593758"/>
    </source>
</evidence>
<dbReference type="GO" id="GO:0005737">
    <property type="term" value="C:cytoplasm"/>
    <property type="evidence" value="ECO:0007669"/>
    <property type="project" value="TreeGrafter"/>
</dbReference>
<dbReference type="GO" id="GO:0006508">
    <property type="term" value="P:proteolysis"/>
    <property type="evidence" value="ECO:0007669"/>
    <property type="project" value="InterPro"/>
</dbReference>
<dbReference type="PANTHER" id="PTHR48104:SF30">
    <property type="entry name" value="METACASPASE-1"/>
    <property type="match status" value="1"/>
</dbReference>
<dbReference type="InterPro" id="IPR050452">
    <property type="entry name" value="Metacaspase"/>
</dbReference>
<name>A0A7M1SRK5_9MICO</name>
<sequence length="467" mass="49485">MSGYSVHIGLNYVDPNAYGGWDGELAGCINDATAMEQIALSHGYQTSSLIDSQATSQAIIGELGRLARTAQPGDMCLVTYAGHGAQMPDTTGDEDDGQDETWVAWDRQIVDDELHQMYSQFSPGVRVLVISDSCHSGTVARMMAAPEQSRQLRLVEQWQPRAKTRRMPIDVQMRDYEARRGTYEFVKNLSGPSESRSMAAELILISGCQDNQVSADGDVNGLFTEKLLQVYADGGFSGDYPTFHRRIVDLMPPDQTPNYFLLGASAGYQAQEPFTVTAPVSGGGGGGGGSAGGGGGGTSTRPTVRLWSRGDDVTYLQQRLDALGYAVAVDGIFGYGTQNAVREFQQAQGLTADGVVGPATWAALEGQPSQPSGPVQPGGPSQPVQPGGPGQPSQPGGGQPQSRPTLRYGDKGEHVVYLQERLIAWGQNMTADGQFGPRTQSAVRSFQSSNGLTADGVVGPATWAALG</sequence>
<evidence type="ECO:0000256" key="1">
    <source>
        <dbReference type="SAM" id="MobiDB-lite"/>
    </source>
</evidence>
<evidence type="ECO:0000259" key="2">
    <source>
        <dbReference type="Pfam" id="PF00656"/>
    </source>
</evidence>
<evidence type="ECO:0000313" key="4">
    <source>
        <dbReference type="EMBL" id="QOR70186.1"/>
    </source>
</evidence>
<dbReference type="RefSeq" id="WP_193496875.1">
    <property type="nucleotide sequence ID" value="NZ_CP063169.1"/>
</dbReference>